<evidence type="ECO:0000256" key="11">
    <source>
        <dbReference type="ARBA" id="ARBA00023053"/>
    </source>
</evidence>
<dbReference type="InterPro" id="IPR005899">
    <property type="entry name" value="Na_pump_deCOase"/>
</dbReference>
<keyword evidence="7 16" id="KW-1003">Cell membrane</keyword>
<name>A0ABP3GRN2_9ALTE</name>
<accession>A0ABP3GRN2</accession>
<evidence type="ECO:0000256" key="5">
    <source>
        <dbReference type="ARBA" id="ARBA00011869"/>
    </source>
</evidence>
<proteinExistence type="inferred from homology"/>
<evidence type="ECO:0000256" key="12">
    <source>
        <dbReference type="ARBA" id="ARBA00023065"/>
    </source>
</evidence>
<evidence type="ECO:0000256" key="2">
    <source>
        <dbReference type="ARBA" id="ARBA00003002"/>
    </source>
</evidence>
<dbReference type="Pfam" id="PF04277">
    <property type="entry name" value="OAD_gamma"/>
    <property type="match status" value="1"/>
</dbReference>
<evidence type="ECO:0000256" key="3">
    <source>
        <dbReference type="ARBA" id="ARBA00004162"/>
    </source>
</evidence>
<gene>
    <name evidence="16" type="primary">oadG</name>
    <name evidence="18" type="ORF">GCM10009092_16900</name>
</gene>
<keyword evidence="6 16" id="KW-0813">Transport</keyword>
<evidence type="ECO:0000313" key="19">
    <source>
        <dbReference type="Proteomes" id="UP001501757"/>
    </source>
</evidence>
<keyword evidence="11 16" id="KW-0915">Sodium</keyword>
<evidence type="ECO:0000256" key="7">
    <source>
        <dbReference type="ARBA" id="ARBA00022475"/>
    </source>
</evidence>
<dbReference type="EMBL" id="BAAAEI010000007">
    <property type="protein sequence ID" value="GAA0353167.1"/>
    <property type="molecule type" value="Genomic_DNA"/>
</dbReference>
<keyword evidence="8 16" id="KW-0812">Transmembrane</keyword>
<evidence type="ECO:0000256" key="4">
    <source>
        <dbReference type="ARBA" id="ARBA00005844"/>
    </source>
</evidence>
<dbReference type="NCBIfam" id="TIGR01195">
    <property type="entry name" value="oadG_fam"/>
    <property type="match status" value="1"/>
</dbReference>
<keyword evidence="13 16" id="KW-0472">Membrane</keyword>
<dbReference type="HAMAP" id="MF_00404">
    <property type="entry name" value="OadG"/>
    <property type="match status" value="1"/>
</dbReference>
<comment type="similarity">
    <text evidence="4 16 17">Belongs to the OadG family.</text>
</comment>
<evidence type="ECO:0000256" key="13">
    <source>
        <dbReference type="ARBA" id="ARBA00023136"/>
    </source>
</evidence>
<comment type="cofactor">
    <cofactor evidence="1 16 17">
        <name>Na(+)</name>
        <dbReference type="ChEBI" id="CHEBI:29101"/>
    </cofactor>
</comment>
<comment type="caution">
    <text evidence="18">The sequence shown here is derived from an EMBL/GenBank/DDBJ whole genome shotgun (WGS) entry which is preliminary data.</text>
</comment>
<comment type="catalytic activity">
    <reaction evidence="15 16 17">
        <text>oxaloacetate + 2 Na(+)(in) + H(+) = pyruvate + 2 Na(+)(out) + CO2</text>
        <dbReference type="Rhea" id="RHEA:57724"/>
        <dbReference type="ChEBI" id="CHEBI:15361"/>
        <dbReference type="ChEBI" id="CHEBI:15378"/>
        <dbReference type="ChEBI" id="CHEBI:16452"/>
        <dbReference type="ChEBI" id="CHEBI:16526"/>
        <dbReference type="ChEBI" id="CHEBI:29101"/>
        <dbReference type="EC" id="7.2.4.2"/>
    </reaction>
</comment>
<keyword evidence="9 16" id="KW-1278">Translocase</keyword>
<dbReference type="EC" id="7.2.4.2" evidence="16"/>
<evidence type="ECO:0000256" key="16">
    <source>
        <dbReference type="HAMAP-Rule" id="MF_00404"/>
    </source>
</evidence>
<evidence type="ECO:0000256" key="8">
    <source>
        <dbReference type="ARBA" id="ARBA00022692"/>
    </source>
</evidence>
<feature type="transmembrane region" description="Helical" evidence="16 17">
    <location>
        <begin position="37"/>
        <end position="60"/>
    </location>
</feature>
<keyword evidence="10 16" id="KW-1133">Transmembrane helix</keyword>
<keyword evidence="12 16" id="KW-0406">Ion transport</keyword>
<evidence type="ECO:0000256" key="6">
    <source>
        <dbReference type="ARBA" id="ARBA00022448"/>
    </source>
</evidence>
<evidence type="ECO:0000256" key="15">
    <source>
        <dbReference type="ARBA" id="ARBA00048176"/>
    </source>
</evidence>
<sequence>MVRLFFSDPHVTYLHTYFQGLAGMNADIQALLLDAGLLLLVGMAVVFLFLSLLIGVVNLISWLCSRFAEPQPAVVTPKRTQVPASVSAAEVAAISAAIHQYRNPS</sequence>
<organism evidence="18 19">
    <name type="scientific">Bowmanella denitrificans</name>
    <dbReference type="NCBI Taxonomy" id="366582"/>
    <lineage>
        <taxon>Bacteria</taxon>
        <taxon>Pseudomonadati</taxon>
        <taxon>Pseudomonadota</taxon>
        <taxon>Gammaproteobacteria</taxon>
        <taxon>Alteromonadales</taxon>
        <taxon>Alteromonadaceae</taxon>
        <taxon>Bowmanella</taxon>
    </lineage>
</organism>
<comment type="subunit">
    <text evidence="5 16">Heterotrimer of an alpha, a beta and a gamma subunit.</text>
</comment>
<evidence type="ECO:0000313" key="18">
    <source>
        <dbReference type="EMBL" id="GAA0353167.1"/>
    </source>
</evidence>
<dbReference type="InterPro" id="IPR023424">
    <property type="entry name" value="OadG"/>
</dbReference>
<evidence type="ECO:0000256" key="9">
    <source>
        <dbReference type="ARBA" id="ARBA00022967"/>
    </source>
</evidence>
<keyword evidence="14 16" id="KW-0739">Sodium transport</keyword>
<comment type="function">
    <text evidence="2 16 17">Catalyzes the decarboxylation of oxaloacetate coupled to Na(+) translocation.</text>
</comment>
<evidence type="ECO:0000256" key="10">
    <source>
        <dbReference type="ARBA" id="ARBA00022989"/>
    </source>
</evidence>
<protein>
    <recommendedName>
        <fullName evidence="16">Probable oxaloacetate decarboxylase gamma chain</fullName>
        <ecNumber evidence="16">7.2.4.2</ecNumber>
    </recommendedName>
</protein>
<dbReference type="Proteomes" id="UP001501757">
    <property type="component" value="Unassembled WGS sequence"/>
</dbReference>
<keyword evidence="19" id="KW-1185">Reference proteome</keyword>
<evidence type="ECO:0000256" key="14">
    <source>
        <dbReference type="ARBA" id="ARBA00023201"/>
    </source>
</evidence>
<comment type="subcellular location">
    <subcellularLocation>
        <location evidence="3 16 17">Cell membrane</location>
        <topology evidence="3 16 17">Single-pass membrane protein</topology>
    </subcellularLocation>
</comment>
<evidence type="ECO:0000256" key="17">
    <source>
        <dbReference type="RuleBase" id="RU004278"/>
    </source>
</evidence>
<reference evidence="19" key="1">
    <citation type="journal article" date="2019" name="Int. J. Syst. Evol. Microbiol.">
        <title>The Global Catalogue of Microorganisms (GCM) 10K type strain sequencing project: providing services to taxonomists for standard genome sequencing and annotation.</title>
        <authorList>
            <consortium name="The Broad Institute Genomics Platform"/>
            <consortium name="The Broad Institute Genome Sequencing Center for Infectious Disease"/>
            <person name="Wu L."/>
            <person name="Ma J."/>
        </authorList>
    </citation>
    <scope>NUCLEOTIDE SEQUENCE [LARGE SCALE GENOMIC DNA]</scope>
    <source>
        <strain evidence="19">JCM 13378</strain>
    </source>
</reference>
<evidence type="ECO:0000256" key="1">
    <source>
        <dbReference type="ARBA" id="ARBA00001959"/>
    </source>
</evidence>